<name>A0ABT1JHJ8_ACTCY</name>
<evidence type="ECO:0000313" key="3">
    <source>
        <dbReference type="Proteomes" id="UP000791080"/>
    </source>
</evidence>
<dbReference type="EMBL" id="AUBJ02000001">
    <property type="protein sequence ID" value="MCP2331970.1"/>
    <property type="molecule type" value="Genomic_DNA"/>
</dbReference>
<evidence type="ECO:0000313" key="2">
    <source>
        <dbReference type="EMBL" id="MCP2331970.1"/>
    </source>
</evidence>
<keyword evidence="3" id="KW-1185">Reference proteome</keyword>
<feature type="domain" description="DUF5753" evidence="1">
    <location>
        <begin position="99"/>
        <end position="275"/>
    </location>
</feature>
<protein>
    <submittedName>
        <fullName evidence="2">Helix-turn-helix domain-containing protein</fullName>
    </submittedName>
</protein>
<gene>
    <name evidence="2" type="ORF">G443_002240</name>
</gene>
<comment type="caution">
    <text evidence="2">The sequence shown here is derived from an EMBL/GenBank/DDBJ whole genome shotgun (WGS) entry which is preliminary data.</text>
</comment>
<evidence type="ECO:0000259" key="1">
    <source>
        <dbReference type="Pfam" id="PF19054"/>
    </source>
</evidence>
<sequence>MADRTDPSALRWLIGVELANYRRQTGLSLSKVAAQLPFTKSKLAHMESGNHQQYPDDVATVLAFYGVPQRDIDRLCSLAGSSDSRAWWAPWSHVMPDWLRTFIGLEGLAESEFVYEPTVIPGLLQTEEYAQELTRATGFVRADHNERFSGFRLARAQRLTGPAPLKLQAVVGEAALRLAVGTEQTRQDQYKHLLELARLPNVTLQFVTPERGPHAALLGPYYTFDFTLARSIAYAELLDGAVYVQDFDQVTSYKMAAESARSVALSPDESITLLQDMIEASEPGGHHE</sequence>
<dbReference type="RefSeq" id="WP_026417065.1">
    <property type="nucleotide sequence ID" value="NZ_AUBJ02000001.1"/>
</dbReference>
<dbReference type="Pfam" id="PF19054">
    <property type="entry name" value="DUF5753"/>
    <property type="match status" value="1"/>
</dbReference>
<organism evidence="2 3">
    <name type="scientific">Actinoalloteichus caeruleus DSM 43889</name>
    <dbReference type="NCBI Taxonomy" id="1120930"/>
    <lineage>
        <taxon>Bacteria</taxon>
        <taxon>Bacillati</taxon>
        <taxon>Actinomycetota</taxon>
        <taxon>Actinomycetes</taxon>
        <taxon>Pseudonocardiales</taxon>
        <taxon>Pseudonocardiaceae</taxon>
        <taxon>Actinoalloteichus</taxon>
        <taxon>Actinoalloteichus cyanogriseus</taxon>
    </lineage>
</organism>
<accession>A0ABT1JHJ8</accession>
<reference evidence="2 3" key="1">
    <citation type="submission" date="2022-06" db="EMBL/GenBank/DDBJ databases">
        <title>Genomic Encyclopedia of Type Strains, Phase I: the one thousand microbial genomes (KMG-I) project.</title>
        <authorList>
            <person name="Kyrpides N."/>
        </authorList>
    </citation>
    <scope>NUCLEOTIDE SEQUENCE [LARGE SCALE GENOMIC DNA]</scope>
    <source>
        <strain evidence="2 3">DSM 43889</strain>
    </source>
</reference>
<dbReference type="Pfam" id="PF13560">
    <property type="entry name" value="HTH_31"/>
    <property type="match status" value="1"/>
</dbReference>
<dbReference type="Proteomes" id="UP000791080">
    <property type="component" value="Unassembled WGS sequence"/>
</dbReference>
<dbReference type="InterPro" id="IPR010982">
    <property type="entry name" value="Lambda_DNA-bd_dom_sf"/>
</dbReference>
<proteinExistence type="predicted"/>
<dbReference type="InterPro" id="IPR043917">
    <property type="entry name" value="DUF5753"/>
</dbReference>
<dbReference type="SUPFAM" id="SSF47413">
    <property type="entry name" value="lambda repressor-like DNA-binding domains"/>
    <property type="match status" value="1"/>
</dbReference>